<protein>
    <submittedName>
        <fullName evidence="1">Uncharacterized protein</fullName>
    </submittedName>
</protein>
<evidence type="ECO:0000313" key="1">
    <source>
        <dbReference type="EMBL" id="GFH50728.1"/>
    </source>
</evidence>
<evidence type="ECO:0000313" key="2">
    <source>
        <dbReference type="Proteomes" id="UP001054902"/>
    </source>
</evidence>
<keyword evidence="2" id="KW-1185">Reference proteome</keyword>
<accession>A0AAD3CRU0</accession>
<dbReference type="EMBL" id="BLLK01000040">
    <property type="protein sequence ID" value="GFH50728.1"/>
    <property type="molecule type" value="Genomic_DNA"/>
</dbReference>
<dbReference type="Proteomes" id="UP001054902">
    <property type="component" value="Unassembled WGS sequence"/>
</dbReference>
<gene>
    <name evidence="1" type="ORF">CTEN210_07204</name>
</gene>
<proteinExistence type="predicted"/>
<organism evidence="1 2">
    <name type="scientific">Chaetoceros tenuissimus</name>
    <dbReference type="NCBI Taxonomy" id="426638"/>
    <lineage>
        <taxon>Eukaryota</taxon>
        <taxon>Sar</taxon>
        <taxon>Stramenopiles</taxon>
        <taxon>Ochrophyta</taxon>
        <taxon>Bacillariophyta</taxon>
        <taxon>Coscinodiscophyceae</taxon>
        <taxon>Chaetocerotophycidae</taxon>
        <taxon>Chaetocerotales</taxon>
        <taxon>Chaetocerotaceae</taxon>
        <taxon>Chaetoceros</taxon>
    </lineage>
</organism>
<name>A0AAD3CRU0_9STRA</name>
<dbReference type="AlphaFoldDB" id="A0AAD3CRU0"/>
<reference evidence="1 2" key="1">
    <citation type="journal article" date="2021" name="Sci. Rep.">
        <title>The genome of the diatom Chaetoceros tenuissimus carries an ancient integrated fragment of an extant virus.</title>
        <authorList>
            <person name="Hongo Y."/>
            <person name="Kimura K."/>
            <person name="Takaki Y."/>
            <person name="Yoshida Y."/>
            <person name="Baba S."/>
            <person name="Kobayashi G."/>
            <person name="Nagasaki K."/>
            <person name="Hano T."/>
            <person name="Tomaru Y."/>
        </authorList>
    </citation>
    <scope>NUCLEOTIDE SEQUENCE [LARGE SCALE GENOMIC DNA]</scope>
    <source>
        <strain evidence="1 2">NIES-3715</strain>
    </source>
</reference>
<sequence>MKVPFQAETSTSDDLFGFGTGQSIGFCAIMKTKKKEKPHPADVTCNATLVFKEEGNSFGVKTKVSTRIFSPSANPPVPPAPATPACKSSCSSCSSCPCYSCSSLTCEERTTESRFTFDSQAALNQYEFMPMQTSNDLGAVLDMHDQTSTFDSQASSLNQYEYMPIQTSNDPGGVLDESTLCTFDKEDCNCSKMHLSKSFVEKLCKERNLERVSNCHQVVGKSKLSKLQNNNDSFVNLKHRGQMKQFRGVDELHRSLQGYASLLSPKLSFQKLESIAAVFRLAGLYEAGYDILPSGSDTNERSLTTRDVANTTPSYSTFANLEAREAVKTNILIRELILRAGAVYFNSDKGQNGNLVKVISWYDDVEAKKVRTYILDIEKCTGYSEDTAEAAKHSTKRLYPPPNFQFQGGGSDAGGGRTGESLKREMIKINLFALWAIIALCALHGLNCMFSEAFQKVIGVGKLGNRNAVQLIHAIYDLQQAYGVEPFAILANDIAQKHSLEIKDSQNRTVDKFPLLQEPIESRWWTLGKGAALYVYNRVLLRLMIIHIIKSRSSTKDETKKEVKIAIGAFPLTLEGVVLSDALLMTSFVEKFLHPWLETLQRGDERVGGTPGFTIRMLLSCFFLMDQELKQLGNNGWKANEKFQPFLRDLENIRSDNVVYPTTKDKDGKVYLDIKQMGNITSLEDIPFKKLTEEESSAQETKANQFFKITRDKLHQIDFHPYRDQNKLLFLALFDEKPCGKVVSDIMRGIDDDEDEEEEFFHPILKRTMNMKGYRKFIKEKFDIETFKDALREPDTIPNKHITENIKMSGVAHIASNDIWNNNSNESRRLRNLYKRVYAALPATTHMVESAVKTVTECVMHGQRDDQRSTIAAIGTNLRKEIVNRTIRQMIREKADKGETYKKESDIKARGKASKEQTCNLALERHAKKNAIERKMGKVPFQEMFESIEISLTDRNKAFSKDLSKKKIKRTNDQLELNMEKVMGIPKALLLFGYDKTSLQKGRCEFKDLKKEKHWDYLVTELEQRNIDVPLAWNWKKTLAKLKEASGEGATDFEPLTKTLDEIESLEKKRQTREQIRTKYLNDLKKNFSQKIMPQIKADFPEWNA</sequence>
<comment type="caution">
    <text evidence="1">The sequence shown here is derived from an EMBL/GenBank/DDBJ whole genome shotgun (WGS) entry which is preliminary data.</text>
</comment>